<feature type="non-terminal residue" evidence="1">
    <location>
        <position position="69"/>
    </location>
</feature>
<organism evidence="1 2">
    <name type="scientific">Staurois parvus</name>
    <dbReference type="NCBI Taxonomy" id="386267"/>
    <lineage>
        <taxon>Eukaryota</taxon>
        <taxon>Metazoa</taxon>
        <taxon>Chordata</taxon>
        <taxon>Craniata</taxon>
        <taxon>Vertebrata</taxon>
        <taxon>Euteleostomi</taxon>
        <taxon>Amphibia</taxon>
        <taxon>Batrachia</taxon>
        <taxon>Anura</taxon>
        <taxon>Neobatrachia</taxon>
        <taxon>Ranoidea</taxon>
        <taxon>Ranidae</taxon>
        <taxon>Staurois</taxon>
    </lineage>
</organism>
<dbReference type="EMBL" id="CATNWA010011677">
    <property type="protein sequence ID" value="CAI9562144.1"/>
    <property type="molecule type" value="Genomic_DNA"/>
</dbReference>
<dbReference type="Proteomes" id="UP001162483">
    <property type="component" value="Unassembled WGS sequence"/>
</dbReference>
<gene>
    <name evidence="1" type="ORF">SPARVUS_LOCUS5559788</name>
</gene>
<comment type="caution">
    <text evidence="1">The sequence shown here is derived from an EMBL/GenBank/DDBJ whole genome shotgun (WGS) entry which is preliminary data.</text>
</comment>
<keyword evidence="2" id="KW-1185">Reference proteome</keyword>
<proteinExistence type="predicted"/>
<evidence type="ECO:0000313" key="1">
    <source>
        <dbReference type="EMBL" id="CAI9562144.1"/>
    </source>
</evidence>
<reference evidence="1" key="1">
    <citation type="submission" date="2023-05" db="EMBL/GenBank/DDBJ databases">
        <authorList>
            <person name="Stuckert A."/>
        </authorList>
    </citation>
    <scope>NUCLEOTIDE SEQUENCE</scope>
</reference>
<sequence>MESVGDGDSSNGRPPVISQTLCQKNMQHTSSVAMETCKVWHMGHETLWTWQQHMKRRYRGPWQIRGLAA</sequence>
<accession>A0ABN9CQV9</accession>
<protein>
    <submittedName>
        <fullName evidence="1">Uncharacterized protein</fullName>
    </submittedName>
</protein>
<name>A0ABN9CQV9_9NEOB</name>
<evidence type="ECO:0000313" key="2">
    <source>
        <dbReference type="Proteomes" id="UP001162483"/>
    </source>
</evidence>